<reference evidence="1" key="1">
    <citation type="submission" date="2021-03" db="EMBL/GenBank/DDBJ databases">
        <authorList>
            <consortium name="DOE Joint Genome Institute"/>
            <person name="Ahrendt S."/>
            <person name="Looney B.P."/>
            <person name="Miyauchi S."/>
            <person name="Morin E."/>
            <person name="Drula E."/>
            <person name="Courty P.E."/>
            <person name="Chicoki N."/>
            <person name="Fauchery L."/>
            <person name="Kohler A."/>
            <person name="Kuo A."/>
            <person name="Labutti K."/>
            <person name="Pangilinan J."/>
            <person name="Lipzen A."/>
            <person name="Riley R."/>
            <person name="Andreopoulos W."/>
            <person name="He G."/>
            <person name="Johnson J."/>
            <person name="Barry K.W."/>
            <person name="Grigoriev I.V."/>
            <person name="Nagy L."/>
            <person name="Hibbett D."/>
            <person name="Henrissat B."/>
            <person name="Matheny P.B."/>
            <person name="Labbe J."/>
            <person name="Martin F."/>
        </authorList>
    </citation>
    <scope>NUCLEOTIDE SEQUENCE</scope>
    <source>
        <strain evidence="1">HHB10654</strain>
    </source>
</reference>
<gene>
    <name evidence="1" type="ORF">BV25DRAFT_1836667</name>
</gene>
<reference evidence="1" key="2">
    <citation type="journal article" date="2022" name="New Phytol.">
        <title>Evolutionary transition to the ectomycorrhizal habit in the genomes of a hyperdiverse lineage of mushroom-forming fungi.</title>
        <authorList>
            <person name="Looney B."/>
            <person name="Miyauchi S."/>
            <person name="Morin E."/>
            <person name="Drula E."/>
            <person name="Courty P.E."/>
            <person name="Kohler A."/>
            <person name="Kuo A."/>
            <person name="LaButti K."/>
            <person name="Pangilinan J."/>
            <person name="Lipzen A."/>
            <person name="Riley R."/>
            <person name="Andreopoulos W."/>
            <person name="He G."/>
            <person name="Johnson J."/>
            <person name="Nolan M."/>
            <person name="Tritt A."/>
            <person name="Barry K.W."/>
            <person name="Grigoriev I.V."/>
            <person name="Nagy L.G."/>
            <person name="Hibbett D."/>
            <person name="Henrissat B."/>
            <person name="Matheny P.B."/>
            <person name="Labbe J."/>
            <person name="Martin F.M."/>
        </authorList>
    </citation>
    <scope>NUCLEOTIDE SEQUENCE</scope>
    <source>
        <strain evidence="1">HHB10654</strain>
    </source>
</reference>
<name>A0ACB8T9E4_9AGAM</name>
<evidence type="ECO:0000313" key="1">
    <source>
        <dbReference type="EMBL" id="KAI0064816.1"/>
    </source>
</evidence>
<comment type="caution">
    <text evidence="1">The sequence shown here is derived from an EMBL/GenBank/DDBJ whole genome shotgun (WGS) entry which is preliminary data.</text>
</comment>
<organism evidence="1 2">
    <name type="scientific">Artomyces pyxidatus</name>
    <dbReference type="NCBI Taxonomy" id="48021"/>
    <lineage>
        <taxon>Eukaryota</taxon>
        <taxon>Fungi</taxon>
        <taxon>Dikarya</taxon>
        <taxon>Basidiomycota</taxon>
        <taxon>Agaricomycotina</taxon>
        <taxon>Agaricomycetes</taxon>
        <taxon>Russulales</taxon>
        <taxon>Auriscalpiaceae</taxon>
        <taxon>Artomyces</taxon>
    </lineage>
</organism>
<proteinExistence type="predicted"/>
<keyword evidence="2" id="KW-1185">Reference proteome</keyword>
<accession>A0ACB8T9E4</accession>
<dbReference type="Proteomes" id="UP000814140">
    <property type="component" value="Unassembled WGS sequence"/>
</dbReference>
<protein>
    <submittedName>
        <fullName evidence="1">Uncharacterized protein</fullName>
    </submittedName>
</protein>
<dbReference type="EMBL" id="MU277197">
    <property type="protein sequence ID" value="KAI0064816.1"/>
    <property type="molecule type" value="Genomic_DNA"/>
</dbReference>
<evidence type="ECO:0000313" key="2">
    <source>
        <dbReference type="Proteomes" id="UP000814140"/>
    </source>
</evidence>
<sequence length="186" mass="21140">MDPEISHIPHIFCPPPKDIFDPDNPPHSVLRIGADLGYANAPEWRVYQAACHFEAWPKGPQQRIAMHQTIYAQSMLPISMHDPEHNILFGEVVAVKKVVRNWVVFKVKTWSGLEQDLQVPERMAKLSGIWRVKQTLGDVEPDTISNYPTPHTPRGEGMPSLSSLEVPSTPFLYAIRTAFRQIFVCF</sequence>